<keyword evidence="2" id="KW-1185">Reference proteome</keyword>
<evidence type="ECO:0000313" key="2">
    <source>
        <dbReference type="Proteomes" id="UP001638806"/>
    </source>
</evidence>
<reference evidence="1" key="1">
    <citation type="submission" date="2024-12" db="EMBL/GenBank/DDBJ databases">
        <title>Comparative genomics and development of molecular markers within Purpureocillium lilacinum and among Purpureocillium species.</title>
        <authorList>
            <person name="Yeh Z.-Y."/>
            <person name="Ni N.-T."/>
            <person name="Lo P.-H."/>
            <person name="Mushyakhwo K."/>
            <person name="Lin C.-F."/>
            <person name="Nai Y.-S."/>
        </authorList>
    </citation>
    <scope>NUCLEOTIDE SEQUENCE</scope>
    <source>
        <strain evidence="1">NCHU-NPUST-175</strain>
    </source>
</reference>
<organism evidence="1 2">
    <name type="scientific">Purpureocillium lilacinum</name>
    <name type="common">Paecilomyces lilacinus</name>
    <dbReference type="NCBI Taxonomy" id="33203"/>
    <lineage>
        <taxon>Eukaryota</taxon>
        <taxon>Fungi</taxon>
        <taxon>Dikarya</taxon>
        <taxon>Ascomycota</taxon>
        <taxon>Pezizomycotina</taxon>
        <taxon>Sordariomycetes</taxon>
        <taxon>Hypocreomycetidae</taxon>
        <taxon>Hypocreales</taxon>
        <taxon>Ophiocordycipitaceae</taxon>
        <taxon>Purpureocillium</taxon>
    </lineage>
</organism>
<dbReference type="EMBL" id="JBGNUJ010000003">
    <property type="protein sequence ID" value="KAL3961792.1"/>
    <property type="molecule type" value="Genomic_DNA"/>
</dbReference>
<protein>
    <submittedName>
        <fullName evidence="1">Uncharacterized protein</fullName>
    </submittedName>
</protein>
<accession>A0ACC4DZJ9</accession>
<proteinExistence type="predicted"/>
<name>A0ACC4DZJ9_PURLI</name>
<comment type="caution">
    <text evidence="1">The sequence shown here is derived from an EMBL/GenBank/DDBJ whole genome shotgun (WGS) entry which is preliminary data.</text>
</comment>
<evidence type="ECO:0000313" key="1">
    <source>
        <dbReference type="EMBL" id="KAL3961792.1"/>
    </source>
</evidence>
<dbReference type="Proteomes" id="UP001638806">
    <property type="component" value="Unassembled WGS sequence"/>
</dbReference>
<gene>
    <name evidence="1" type="ORF">ACCO45_003315</name>
</gene>
<sequence>MDGDGGMHPPVALLPLLFPLWWLRFRVQYGLAALSPWARLACTEYARLAGCSRHLSAPTPPTTSGHRVWCCPAAATPGVVPLKFRRCDTPQHVARRVSFEVPTRYPNRSVRVCYPRPSRRTEYRVPRALPSIRILANSRRADPARLPLTFDLHVSQSLVQPPTNTTNNRSLPLSAIILAPPPASYCTVQHGFPPTHDDATSSAAWPRPSLLIEPNRIEPLRCAAPSASRYPRHSAPAAKRLFFSAASSACCCPRHRNPPSSTPSSAAVFPPSHTHTSPSPVPTPTGCEGAGGIDQACAPHLSAPVLPQPQSSLVLPPDTPPPPSPD</sequence>